<accession>A0A521D4I5</accession>
<reference evidence="1 2" key="1">
    <citation type="submission" date="2017-05" db="EMBL/GenBank/DDBJ databases">
        <authorList>
            <person name="Varghese N."/>
            <person name="Submissions S."/>
        </authorList>
    </citation>
    <scope>NUCLEOTIDE SEQUENCE [LARGE SCALE GENOMIC DNA]</scope>
    <source>
        <strain evidence="1 2">DSM 19036</strain>
    </source>
</reference>
<name>A0A521D4I5_9SPHI</name>
<dbReference type="Proteomes" id="UP000320300">
    <property type="component" value="Unassembled WGS sequence"/>
</dbReference>
<dbReference type="EMBL" id="FXTN01000004">
    <property type="protein sequence ID" value="SMO66001.1"/>
    <property type="molecule type" value="Genomic_DNA"/>
</dbReference>
<proteinExistence type="predicted"/>
<keyword evidence="2" id="KW-1185">Reference proteome</keyword>
<sequence>MIEQEEYTKENAVRIEIDASFHYIKSGLLILKKEKNINYNRHITLQLLASGFERILKILLLLRHKHWNGTFPETEGKKNYFSSFGNGHAIEELLEALVKYSNKQESMQQNQMVVEGLLFLESDKQFREFISIITEFAKYGRYYYVDTVVKADHQGVNPFEKFEDFLDSFYNESEQRTYLEEDELAITKAIGCIEKGAAEIARFFTHGLGEMGKTFYSDFAGYLLLKDENLGKMEYAEKKVSISETYQPLDSRSARFLAVKLTSKSNSLVEENYPSWPFKVKKVKVYFVGGINYLVEIDRKMFALTGRTGHNYKVPVYLKSDKLKPKGYANFLLEEAQKLNKNHKNQ</sequence>
<dbReference type="OrthoDB" id="7057360at2"/>
<organism evidence="1 2">
    <name type="scientific">Pedobacter westerhofensis</name>
    <dbReference type="NCBI Taxonomy" id="425512"/>
    <lineage>
        <taxon>Bacteria</taxon>
        <taxon>Pseudomonadati</taxon>
        <taxon>Bacteroidota</taxon>
        <taxon>Sphingobacteriia</taxon>
        <taxon>Sphingobacteriales</taxon>
        <taxon>Sphingobacteriaceae</taxon>
        <taxon>Pedobacter</taxon>
    </lineage>
</organism>
<evidence type="ECO:0000313" key="1">
    <source>
        <dbReference type="EMBL" id="SMO66001.1"/>
    </source>
</evidence>
<dbReference type="RefSeq" id="WP_142528128.1">
    <property type="nucleotide sequence ID" value="NZ_CBCSJO010000001.1"/>
</dbReference>
<evidence type="ECO:0000313" key="2">
    <source>
        <dbReference type="Proteomes" id="UP000320300"/>
    </source>
</evidence>
<gene>
    <name evidence="1" type="ORF">SAMN06265348_104453</name>
</gene>
<dbReference type="AlphaFoldDB" id="A0A521D4I5"/>
<protein>
    <submittedName>
        <fullName evidence="1">Uncharacterized protein</fullName>
    </submittedName>
</protein>